<dbReference type="PANTHER" id="PTHR33204">
    <property type="entry name" value="TRANSCRIPTIONAL REGULATOR, MARR FAMILY"/>
    <property type="match status" value="1"/>
</dbReference>
<keyword evidence="6" id="KW-1185">Reference proteome</keyword>
<name>A0ABV6QFP8_9ACTN</name>
<dbReference type="Gene3D" id="1.10.10.10">
    <property type="entry name" value="Winged helix-like DNA-binding domain superfamily/Winged helix DNA-binding domain"/>
    <property type="match status" value="1"/>
</dbReference>
<dbReference type="RefSeq" id="WP_380044179.1">
    <property type="nucleotide sequence ID" value="NZ_JBHLTC010000005.1"/>
</dbReference>
<accession>A0ABV6QFP8</accession>
<evidence type="ECO:0000256" key="2">
    <source>
        <dbReference type="ARBA" id="ARBA00023125"/>
    </source>
</evidence>
<keyword evidence="2" id="KW-0238">DNA-binding</keyword>
<feature type="domain" description="HTH hxlR-type" evidence="4">
    <location>
        <begin position="9"/>
        <end position="107"/>
    </location>
</feature>
<evidence type="ECO:0000313" key="6">
    <source>
        <dbReference type="Proteomes" id="UP001589890"/>
    </source>
</evidence>
<dbReference type="InterPro" id="IPR002577">
    <property type="entry name" value="HTH_HxlR"/>
</dbReference>
<keyword evidence="1" id="KW-0805">Transcription regulation</keyword>
<reference evidence="5 6" key="1">
    <citation type="submission" date="2024-09" db="EMBL/GenBank/DDBJ databases">
        <authorList>
            <person name="Sun Q."/>
            <person name="Mori K."/>
        </authorList>
    </citation>
    <scope>NUCLEOTIDE SEQUENCE [LARGE SCALE GENOMIC DNA]</scope>
    <source>
        <strain evidence="5 6">CGMCC 1.15906</strain>
    </source>
</reference>
<gene>
    <name evidence="5" type="ORF">ACFFGN_05360</name>
</gene>
<comment type="caution">
    <text evidence="5">The sequence shown here is derived from an EMBL/GenBank/DDBJ whole genome shotgun (WGS) entry which is preliminary data.</text>
</comment>
<evidence type="ECO:0000259" key="4">
    <source>
        <dbReference type="PROSITE" id="PS51118"/>
    </source>
</evidence>
<dbReference type="EMBL" id="JBHLTC010000005">
    <property type="protein sequence ID" value="MFC0623480.1"/>
    <property type="molecule type" value="Genomic_DNA"/>
</dbReference>
<dbReference type="PROSITE" id="PS51118">
    <property type="entry name" value="HTH_HXLR"/>
    <property type="match status" value="1"/>
</dbReference>
<dbReference type="PANTHER" id="PTHR33204:SF29">
    <property type="entry name" value="TRANSCRIPTIONAL REGULATOR"/>
    <property type="match status" value="1"/>
</dbReference>
<dbReference type="Proteomes" id="UP001589890">
    <property type="component" value="Unassembled WGS sequence"/>
</dbReference>
<dbReference type="InterPro" id="IPR036388">
    <property type="entry name" value="WH-like_DNA-bd_sf"/>
</dbReference>
<evidence type="ECO:0000256" key="3">
    <source>
        <dbReference type="ARBA" id="ARBA00023163"/>
    </source>
</evidence>
<dbReference type="Pfam" id="PF01638">
    <property type="entry name" value="HxlR"/>
    <property type="match status" value="1"/>
</dbReference>
<evidence type="ECO:0000256" key="1">
    <source>
        <dbReference type="ARBA" id="ARBA00023015"/>
    </source>
</evidence>
<evidence type="ECO:0000313" key="5">
    <source>
        <dbReference type="EMBL" id="MFC0623480.1"/>
    </source>
</evidence>
<protein>
    <submittedName>
        <fullName evidence="5">Winged helix-turn-helix transcriptional regulator</fullName>
    </submittedName>
</protein>
<dbReference type="SUPFAM" id="SSF46785">
    <property type="entry name" value="Winged helix' DNA-binding domain"/>
    <property type="match status" value="1"/>
</dbReference>
<keyword evidence="3" id="KW-0804">Transcription</keyword>
<organism evidence="5 6">
    <name type="scientific">Kribbella deserti</name>
    <dbReference type="NCBI Taxonomy" id="1926257"/>
    <lineage>
        <taxon>Bacteria</taxon>
        <taxon>Bacillati</taxon>
        <taxon>Actinomycetota</taxon>
        <taxon>Actinomycetes</taxon>
        <taxon>Propionibacteriales</taxon>
        <taxon>Kribbellaceae</taxon>
        <taxon>Kribbella</taxon>
    </lineage>
</organism>
<sequence>MKFPLSDSCGLGPALRVIGGRWKSVLIWELHEGPVRFGELRRRAPGISEKVLMQQLRELEADGVVSRHVVREKPLWVEYELTPAGQKLNDAVHTLALWGQEHAPSHARTG</sequence>
<dbReference type="InterPro" id="IPR036390">
    <property type="entry name" value="WH_DNA-bd_sf"/>
</dbReference>
<proteinExistence type="predicted"/>